<keyword evidence="1" id="KW-1133">Transmembrane helix</keyword>
<protein>
    <recommendedName>
        <fullName evidence="5">Tetratricopeptide repeat protein</fullName>
    </recommendedName>
</protein>
<reference evidence="2 4" key="1">
    <citation type="journal article" date="2015" name="Science">
        <title>Genetic determinants of in vivo fitness and diet responsiveness in multiple human gut Bacteroides.</title>
        <authorList>
            <person name="Wu M."/>
            <person name="McNulty N.P."/>
            <person name="Rodionov D.A."/>
            <person name="Khoroshkin M.S."/>
            <person name="Griffin N.W."/>
            <person name="Cheng J."/>
            <person name="Latreille P."/>
            <person name="Kerstetter R.A."/>
            <person name="Terrapon N."/>
            <person name="Henrissat B."/>
            <person name="Osterman A.L."/>
            <person name="Gordon J.I."/>
        </authorList>
    </citation>
    <scope>NUCLEOTIDE SEQUENCE [LARGE SCALE GENOMIC DNA]</scope>
    <source>
        <strain evidence="2 4">WH2</strain>
    </source>
</reference>
<evidence type="ECO:0000313" key="4">
    <source>
        <dbReference type="Proteomes" id="UP000061809"/>
    </source>
</evidence>
<keyword evidence="1" id="KW-0812">Transmembrane</keyword>
<organism evidence="2 4">
    <name type="scientific">Bacteroides cellulosilyticus</name>
    <dbReference type="NCBI Taxonomy" id="246787"/>
    <lineage>
        <taxon>Bacteria</taxon>
        <taxon>Pseudomonadati</taxon>
        <taxon>Bacteroidota</taxon>
        <taxon>Bacteroidia</taxon>
        <taxon>Bacteroidales</taxon>
        <taxon>Bacteroidaceae</taxon>
        <taxon>Bacteroides</taxon>
    </lineage>
</organism>
<keyword evidence="1" id="KW-0472">Membrane</keyword>
<dbReference type="PATRIC" id="fig|246787.4.peg.3027"/>
<accession>A0A0P0GQ67</accession>
<sequence>MMDTYRDEQIDRFISNEMEPAERKAFCRELETDEELQKQVKLRGLLAEAEIREAEKQAFRALAAHPAKKRKKLIWSTAAVAAIVLGILFLIGNSYRYAPADIFRTYYVKPVIEPSRGGGETATILRTASDYLIQGRAQDAIALLTPEILDSEYSEEAEWLLLCAYLHTNDREKAKVTAESIIRKDGAYTAEATAILKELKEKKLF</sequence>
<proteinExistence type="predicted"/>
<dbReference type="KEGG" id="bcel:BcellWH2_02928"/>
<evidence type="ECO:0000256" key="1">
    <source>
        <dbReference type="SAM" id="Phobius"/>
    </source>
</evidence>
<feature type="transmembrane region" description="Helical" evidence="1">
    <location>
        <begin position="73"/>
        <end position="92"/>
    </location>
</feature>
<reference evidence="3" key="2">
    <citation type="submission" date="2023-03" db="EMBL/GenBank/DDBJ databases">
        <title>DFI Biobank Strains.</title>
        <authorList>
            <person name="Mostad J."/>
            <person name="Paddock L."/>
            <person name="Medina S."/>
            <person name="Waligurski E."/>
            <person name="Barat B."/>
            <person name="Smith R."/>
            <person name="Burgo V."/>
            <person name="Metcalfe C."/>
            <person name="Woodson C."/>
            <person name="Sundararajan A."/>
            <person name="Ramaswamy R."/>
            <person name="Lin H."/>
            <person name="Pamer E.G."/>
        </authorList>
    </citation>
    <scope>NUCLEOTIDE SEQUENCE</scope>
    <source>
        <strain evidence="3">DFI.9.5</strain>
    </source>
</reference>
<name>A0A0P0GQ67_9BACE</name>
<gene>
    <name evidence="2" type="ORF">BcellWH2_02928</name>
    <name evidence="3" type="ORF">PZH42_12345</name>
</gene>
<dbReference type="RefSeq" id="WP_029426410.1">
    <property type="nucleotide sequence ID" value="NZ_CAXKYC010000006.1"/>
</dbReference>
<dbReference type="EMBL" id="CP012801">
    <property type="protein sequence ID" value="ALJ60166.1"/>
    <property type="molecule type" value="Genomic_DNA"/>
</dbReference>
<dbReference type="Proteomes" id="UP000061809">
    <property type="component" value="Chromosome"/>
</dbReference>
<evidence type="ECO:0000313" key="3">
    <source>
        <dbReference type="EMBL" id="MDE8694894.1"/>
    </source>
</evidence>
<dbReference type="AlphaFoldDB" id="A0A0P0GQ67"/>
<evidence type="ECO:0000313" key="2">
    <source>
        <dbReference type="EMBL" id="ALJ60166.1"/>
    </source>
</evidence>
<evidence type="ECO:0008006" key="5">
    <source>
        <dbReference type="Google" id="ProtNLM"/>
    </source>
</evidence>
<dbReference type="Proteomes" id="UP001221924">
    <property type="component" value="Unassembled WGS sequence"/>
</dbReference>
<dbReference type="EMBL" id="JARFID010000010">
    <property type="protein sequence ID" value="MDE8694894.1"/>
    <property type="molecule type" value="Genomic_DNA"/>
</dbReference>